<evidence type="ECO:0000313" key="9">
    <source>
        <dbReference type="EMBL" id="KAG5187265.1"/>
    </source>
</evidence>
<dbReference type="AlphaFoldDB" id="A0A835Z9A0"/>
<keyword evidence="4 9" id="KW-0418">Kinase</keyword>
<dbReference type="InterPro" id="IPR000719">
    <property type="entry name" value="Prot_kinase_dom"/>
</dbReference>
<dbReference type="PROSITE" id="PS50011">
    <property type="entry name" value="PROTEIN_KINASE_DOM"/>
    <property type="match status" value="1"/>
</dbReference>
<evidence type="ECO:0000256" key="7">
    <source>
        <dbReference type="RuleBase" id="RU000304"/>
    </source>
</evidence>
<protein>
    <submittedName>
        <fullName evidence="9">Kinase-like domain-containing protein</fullName>
    </submittedName>
</protein>
<keyword evidence="3 6" id="KW-0547">Nucleotide-binding</keyword>
<feature type="domain" description="Protein kinase" evidence="8">
    <location>
        <begin position="38"/>
        <end position="333"/>
    </location>
</feature>
<evidence type="ECO:0000259" key="8">
    <source>
        <dbReference type="PROSITE" id="PS50011"/>
    </source>
</evidence>
<feature type="binding site" evidence="6">
    <location>
        <position position="68"/>
    </location>
    <ligand>
        <name>ATP</name>
        <dbReference type="ChEBI" id="CHEBI:30616"/>
    </ligand>
</feature>
<reference evidence="9" key="1">
    <citation type="submission" date="2021-02" db="EMBL/GenBank/DDBJ databases">
        <title>First Annotated Genome of the Yellow-green Alga Tribonema minus.</title>
        <authorList>
            <person name="Mahan K.M."/>
        </authorList>
    </citation>
    <scope>NUCLEOTIDE SEQUENCE</scope>
    <source>
        <strain evidence="9">UTEX B ZZ1240</strain>
    </source>
</reference>
<dbReference type="FunFam" id="1.10.510.10:FF:000439">
    <property type="entry name" value="Mitogen-activated protein kinase"/>
    <property type="match status" value="1"/>
</dbReference>
<dbReference type="PANTHER" id="PTHR24055">
    <property type="entry name" value="MITOGEN-ACTIVATED PROTEIN KINASE"/>
    <property type="match status" value="1"/>
</dbReference>
<proteinExistence type="inferred from homology"/>
<dbReference type="Proteomes" id="UP000664859">
    <property type="component" value="Unassembled WGS sequence"/>
</dbReference>
<dbReference type="InterPro" id="IPR008271">
    <property type="entry name" value="Ser/Thr_kinase_AS"/>
</dbReference>
<name>A0A835Z9A0_9STRA</name>
<dbReference type="GO" id="GO:0004674">
    <property type="term" value="F:protein serine/threonine kinase activity"/>
    <property type="evidence" value="ECO:0007669"/>
    <property type="project" value="UniProtKB-KW"/>
</dbReference>
<keyword evidence="1 7" id="KW-0723">Serine/threonine-protein kinase</keyword>
<dbReference type="InterPro" id="IPR050117">
    <property type="entry name" value="MAPK"/>
</dbReference>
<dbReference type="CDD" id="cd07834">
    <property type="entry name" value="STKc_MAPK"/>
    <property type="match status" value="1"/>
</dbReference>
<dbReference type="OrthoDB" id="192887at2759"/>
<dbReference type="PROSITE" id="PS00107">
    <property type="entry name" value="PROTEIN_KINASE_ATP"/>
    <property type="match status" value="1"/>
</dbReference>
<keyword evidence="2" id="KW-0808">Transferase</keyword>
<organism evidence="9 10">
    <name type="scientific">Tribonema minus</name>
    <dbReference type="NCBI Taxonomy" id="303371"/>
    <lineage>
        <taxon>Eukaryota</taxon>
        <taxon>Sar</taxon>
        <taxon>Stramenopiles</taxon>
        <taxon>Ochrophyta</taxon>
        <taxon>PX clade</taxon>
        <taxon>Xanthophyceae</taxon>
        <taxon>Tribonematales</taxon>
        <taxon>Tribonemataceae</taxon>
        <taxon>Tribonema</taxon>
    </lineage>
</organism>
<comment type="similarity">
    <text evidence="7">Belongs to the protein kinase superfamily.</text>
</comment>
<evidence type="ECO:0000256" key="3">
    <source>
        <dbReference type="ARBA" id="ARBA00022741"/>
    </source>
</evidence>
<dbReference type="EMBL" id="JAFCMP010000090">
    <property type="protein sequence ID" value="KAG5187265.1"/>
    <property type="molecule type" value="Genomic_DNA"/>
</dbReference>
<accession>A0A835Z9A0</accession>
<evidence type="ECO:0000256" key="4">
    <source>
        <dbReference type="ARBA" id="ARBA00022777"/>
    </source>
</evidence>
<dbReference type="Gene3D" id="1.10.510.10">
    <property type="entry name" value="Transferase(Phosphotransferase) domain 1"/>
    <property type="match status" value="1"/>
</dbReference>
<dbReference type="Pfam" id="PF00069">
    <property type="entry name" value="Pkinase"/>
    <property type="match status" value="1"/>
</dbReference>
<dbReference type="PROSITE" id="PS00108">
    <property type="entry name" value="PROTEIN_KINASE_ST"/>
    <property type="match status" value="1"/>
</dbReference>
<evidence type="ECO:0000256" key="1">
    <source>
        <dbReference type="ARBA" id="ARBA00022527"/>
    </source>
</evidence>
<evidence type="ECO:0000256" key="2">
    <source>
        <dbReference type="ARBA" id="ARBA00022679"/>
    </source>
</evidence>
<sequence>MALQQWESVPEERPRSDRGLREVSYQILGHVFTVESRYRDLKAVGKGSYGIVCSALDLRTEKRVAIKKITPMAQQAVDAKHVLREIRLMRYLGVHPNIISLEDVAVREFDDELYIVMELLDSDLHRIIQSAQPLSDAHHRYFMYQLLRGVKFLHDNRIIHRDLKPGNLLVTKSCQLRITDFGLARERPLGRGAGPDEEVDDPMTEHVVTRWYRPPELMLCPDGLYTYAVDLWSVGCIFAELLGRAPLFPGTNFVDQLTLIFDVVGSPSQHEVAHIRNNQARRFLDSMAGKDKQPYAALFPQASEQAIDLLEHLLVFDPPKRLSVADALDHPYFDALRTTEGLREDPPVAVGLEFDFESQPMARLQLKQLILQEVSTCYLLCRTLMLKLCASVPQAPHPARGECATCRVQC</sequence>
<dbReference type="FunFam" id="3.30.200.20:FF:000046">
    <property type="entry name" value="Mitogen-activated protein kinase"/>
    <property type="match status" value="1"/>
</dbReference>
<evidence type="ECO:0000256" key="5">
    <source>
        <dbReference type="ARBA" id="ARBA00022840"/>
    </source>
</evidence>
<dbReference type="InterPro" id="IPR011009">
    <property type="entry name" value="Kinase-like_dom_sf"/>
</dbReference>
<evidence type="ECO:0000313" key="10">
    <source>
        <dbReference type="Proteomes" id="UP000664859"/>
    </source>
</evidence>
<keyword evidence="10" id="KW-1185">Reference proteome</keyword>
<keyword evidence="5 6" id="KW-0067">ATP-binding</keyword>
<dbReference type="SMART" id="SM00220">
    <property type="entry name" value="S_TKc"/>
    <property type="match status" value="1"/>
</dbReference>
<dbReference type="GO" id="GO:0005524">
    <property type="term" value="F:ATP binding"/>
    <property type="evidence" value="ECO:0007669"/>
    <property type="project" value="UniProtKB-UniRule"/>
</dbReference>
<dbReference type="SUPFAM" id="SSF56112">
    <property type="entry name" value="Protein kinase-like (PK-like)"/>
    <property type="match status" value="1"/>
</dbReference>
<dbReference type="InterPro" id="IPR017441">
    <property type="entry name" value="Protein_kinase_ATP_BS"/>
</dbReference>
<evidence type="ECO:0000256" key="6">
    <source>
        <dbReference type="PROSITE-ProRule" id="PRU10141"/>
    </source>
</evidence>
<gene>
    <name evidence="9" type="ORF">JKP88DRAFT_161803</name>
</gene>
<dbReference type="Gene3D" id="3.30.200.20">
    <property type="entry name" value="Phosphorylase Kinase, domain 1"/>
    <property type="match status" value="1"/>
</dbReference>
<comment type="caution">
    <text evidence="9">The sequence shown here is derived from an EMBL/GenBank/DDBJ whole genome shotgun (WGS) entry which is preliminary data.</text>
</comment>